<dbReference type="RefSeq" id="WP_137698879.1">
    <property type="nucleotide sequence ID" value="NZ_CP061336.1"/>
</dbReference>
<proteinExistence type="predicted"/>
<evidence type="ECO:0000313" key="1">
    <source>
        <dbReference type="EMBL" id="QNU68117.1"/>
    </source>
</evidence>
<accession>A0A4U7J8F5</accession>
<dbReference type="OrthoDB" id="9833681at2"/>
<gene>
    <name evidence="1" type="ORF">EHE19_006705</name>
</gene>
<organism evidence="1 2">
    <name type="scientific">Ruminiclostridium herbifermentans</name>
    <dbReference type="NCBI Taxonomy" id="2488810"/>
    <lineage>
        <taxon>Bacteria</taxon>
        <taxon>Bacillati</taxon>
        <taxon>Bacillota</taxon>
        <taxon>Clostridia</taxon>
        <taxon>Eubacteriales</taxon>
        <taxon>Oscillospiraceae</taxon>
        <taxon>Ruminiclostridium</taxon>
    </lineage>
</organism>
<protein>
    <submittedName>
        <fullName evidence="1">Type II secretion system protein</fullName>
    </submittedName>
</protein>
<dbReference type="Proteomes" id="UP000306409">
    <property type="component" value="Chromosome"/>
</dbReference>
<reference evidence="1 2" key="1">
    <citation type="submission" date="2020-09" db="EMBL/GenBank/DDBJ databases">
        <title>Characterization and genome sequencing of Ruminiclostridium sp. nov. MA18.</title>
        <authorList>
            <person name="Rettenmaier R."/>
            <person name="Kowollik M.-L."/>
            <person name="Liebl W."/>
            <person name="Zverlov V."/>
        </authorList>
    </citation>
    <scope>NUCLEOTIDE SEQUENCE [LARGE SCALE GENOMIC DNA]</scope>
    <source>
        <strain evidence="1 2">MA18</strain>
    </source>
</reference>
<dbReference type="AlphaFoldDB" id="A0A4U7J8F5"/>
<keyword evidence="2" id="KW-1185">Reference proteome</keyword>
<sequence>MKNKLRIFKTEKGATFVEIMLAVAILVIIAVPLLSTVIASVKNNATAKEKTEAIALAEMAMGNIKAQTNLMSLANLTTTSSAIYVDLTNDKLETHYIVKEKGKAEVSKDTRVNYNYGNEVNKKFDLEFVVNQDKVDNDGLVDITVNDCKGNEIGTISEIDIGSILRLYVGSFGSDYKFSLACKGHNSVFGDFSPQKTGTKNNISIKVTYEGKAVSPGKLLKIELLDDTAEDDSLTIYLVDSSNDKLDIKFIPIGNKDSFILAYIASDAFENNNVINHLFEITVIIKRATDKEVIYSVSSYVRK</sequence>
<name>A0A4U7J8F5_9FIRM</name>
<dbReference type="EMBL" id="CP061336">
    <property type="protein sequence ID" value="QNU68117.1"/>
    <property type="molecule type" value="Genomic_DNA"/>
</dbReference>
<dbReference type="KEGG" id="rher:EHE19_006705"/>
<evidence type="ECO:0000313" key="2">
    <source>
        <dbReference type="Proteomes" id="UP000306409"/>
    </source>
</evidence>